<gene>
    <name evidence="2 3" type="primary">LOC111285868</name>
</gene>
<reference evidence="2 3" key="1">
    <citation type="submission" date="2025-04" db="UniProtKB">
        <authorList>
            <consortium name="RefSeq"/>
        </authorList>
    </citation>
    <scope>IDENTIFICATION</scope>
    <source>
        <tissue evidence="2 3">Fruit stalk</tissue>
    </source>
</reference>
<evidence type="ECO:0000313" key="3">
    <source>
        <dbReference type="RefSeq" id="XP_022731242.1"/>
    </source>
</evidence>
<dbReference type="GeneID" id="111285868"/>
<dbReference type="OrthoDB" id="430364at2759"/>
<dbReference type="AlphaFoldDB" id="A0A6P5XTQ5"/>
<dbReference type="KEGG" id="dzi:111285868"/>
<sequence>MIISREILVKDTTVASVEELQNLAGGADIKGLEAALDKVGHVEDGKKITRYGLKYFTQIASFCFLAIMTLETYRRGVGLESMSIGKRDALLVFRTLCKMGMKEDADEVTTNTRILSLELLQVNFMNLFYALKNVSFVVFA</sequence>
<protein>
    <submittedName>
        <fullName evidence="2 3">Brefeldin A-inhibited guanine nucleotide-exchange protein 5-like isoform X1</fullName>
    </submittedName>
</protein>
<dbReference type="Proteomes" id="UP000515121">
    <property type="component" value="Unplaced"/>
</dbReference>
<organism evidence="1 2">
    <name type="scientific">Durio zibethinus</name>
    <name type="common">Durian</name>
    <dbReference type="NCBI Taxonomy" id="66656"/>
    <lineage>
        <taxon>Eukaryota</taxon>
        <taxon>Viridiplantae</taxon>
        <taxon>Streptophyta</taxon>
        <taxon>Embryophyta</taxon>
        <taxon>Tracheophyta</taxon>
        <taxon>Spermatophyta</taxon>
        <taxon>Magnoliopsida</taxon>
        <taxon>eudicotyledons</taxon>
        <taxon>Gunneridae</taxon>
        <taxon>Pentapetalae</taxon>
        <taxon>rosids</taxon>
        <taxon>malvids</taxon>
        <taxon>Malvales</taxon>
        <taxon>Malvaceae</taxon>
        <taxon>Helicteroideae</taxon>
        <taxon>Durio</taxon>
    </lineage>
</organism>
<evidence type="ECO:0000313" key="1">
    <source>
        <dbReference type="Proteomes" id="UP000515121"/>
    </source>
</evidence>
<name>A0A6P5XTQ5_DURZI</name>
<dbReference type="RefSeq" id="XP_022731242.1">
    <property type="nucleotide sequence ID" value="XM_022875507.1"/>
</dbReference>
<accession>A0A6P5XTQ5</accession>
<evidence type="ECO:0000313" key="2">
    <source>
        <dbReference type="RefSeq" id="XP_022731241.1"/>
    </source>
</evidence>
<keyword evidence="1" id="KW-1185">Reference proteome</keyword>
<dbReference type="RefSeq" id="XP_022731241.1">
    <property type="nucleotide sequence ID" value="XM_022875506.1"/>
</dbReference>
<proteinExistence type="predicted"/>